<proteinExistence type="predicted"/>
<dbReference type="Proteomes" id="UP000199167">
    <property type="component" value="Unassembled WGS sequence"/>
</dbReference>
<sequence length="124" mass="13400">MMRLAAGIALIAAPAVAQELTAPSGLKLNLYDVIIEDDAALARFRFEVPEIADNGLPFADVADDLQALCNQTLLPGLQQSGWDEGQIVVQLSAEKVDFGATVPDITQYFQPFSIDGDACIWEDF</sequence>
<evidence type="ECO:0000256" key="1">
    <source>
        <dbReference type="SAM" id="SignalP"/>
    </source>
</evidence>
<dbReference type="Pfam" id="PF20107">
    <property type="entry name" value="DUF6497"/>
    <property type="match status" value="1"/>
</dbReference>
<keyword evidence="1" id="KW-0732">Signal</keyword>
<gene>
    <name evidence="2" type="ORF">SAMN04488515_1794</name>
</gene>
<dbReference type="STRING" id="364200.SAMN04488515_1794"/>
<dbReference type="OrthoDB" id="7862028at2"/>
<dbReference type="EMBL" id="FOIZ01000001">
    <property type="protein sequence ID" value="SEW24252.1"/>
    <property type="molecule type" value="Genomic_DNA"/>
</dbReference>
<organism evidence="2 3">
    <name type="scientific">Cognatiyoonia koreensis</name>
    <dbReference type="NCBI Taxonomy" id="364200"/>
    <lineage>
        <taxon>Bacteria</taxon>
        <taxon>Pseudomonadati</taxon>
        <taxon>Pseudomonadota</taxon>
        <taxon>Alphaproteobacteria</taxon>
        <taxon>Rhodobacterales</taxon>
        <taxon>Paracoccaceae</taxon>
        <taxon>Cognatiyoonia</taxon>
    </lineage>
</organism>
<evidence type="ECO:0000313" key="3">
    <source>
        <dbReference type="Proteomes" id="UP000199167"/>
    </source>
</evidence>
<feature type="signal peptide" evidence="1">
    <location>
        <begin position="1"/>
        <end position="17"/>
    </location>
</feature>
<evidence type="ECO:0000313" key="2">
    <source>
        <dbReference type="EMBL" id="SEW24252.1"/>
    </source>
</evidence>
<dbReference type="RefSeq" id="WP_089992937.1">
    <property type="nucleotide sequence ID" value="NZ_FOIZ01000001.1"/>
</dbReference>
<keyword evidence="3" id="KW-1185">Reference proteome</keyword>
<evidence type="ECO:0008006" key="4">
    <source>
        <dbReference type="Google" id="ProtNLM"/>
    </source>
</evidence>
<feature type="chain" id="PRO_5011583128" description="Acetolactate synthase" evidence="1">
    <location>
        <begin position="18"/>
        <end position="124"/>
    </location>
</feature>
<name>A0A1I0QBM9_9RHOB</name>
<reference evidence="2 3" key="1">
    <citation type="submission" date="2016-10" db="EMBL/GenBank/DDBJ databases">
        <authorList>
            <person name="de Groot N.N."/>
        </authorList>
    </citation>
    <scope>NUCLEOTIDE SEQUENCE [LARGE SCALE GENOMIC DNA]</scope>
    <source>
        <strain evidence="2 3">DSM 17925</strain>
    </source>
</reference>
<accession>A0A1I0QBM9</accession>
<dbReference type="InterPro" id="IPR045467">
    <property type="entry name" value="DUF6497"/>
</dbReference>
<dbReference type="AlphaFoldDB" id="A0A1I0QBM9"/>
<protein>
    <recommendedName>
        <fullName evidence="4">Acetolactate synthase</fullName>
    </recommendedName>
</protein>